<keyword evidence="8 18" id="KW-0812">Transmembrane</keyword>
<evidence type="ECO:0000256" key="13">
    <source>
        <dbReference type="ARBA" id="ARBA00023027"/>
    </source>
</evidence>
<feature type="transmembrane region" description="Helical" evidence="18">
    <location>
        <begin position="91"/>
        <end position="113"/>
    </location>
</feature>
<feature type="transmembrane region" description="Helical" evidence="18">
    <location>
        <begin position="59"/>
        <end position="85"/>
    </location>
</feature>
<dbReference type="PANTHER" id="PTHR46552">
    <property type="entry name" value="NADH-UBIQUINONE OXIDOREDUCTASE CHAIN 2"/>
    <property type="match status" value="1"/>
</dbReference>
<dbReference type="EC" id="7.1.1.2" evidence="4 18"/>
<dbReference type="AlphaFoldDB" id="A0A343QCH4"/>
<dbReference type="InterPro" id="IPR001750">
    <property type="entry name" value="ND/Mrp_TM"/>
</dbReference>
<dbReference type="GO" id="GO:0005743">
    <property type="term" value="C:mitochondrial inner membrane"/>
    <property type="evidence" value="ECO:0007669"/>
    <property type="project" value="UniProtKB-SubCell"/>
</dbReference>
<dbReference type="CTD" id="4536"/>
<comment type="catalytic activity">
    <reaction evidence="17 18">
        <text>a ubiquinone + NADH + 5 H(+)(in) = a ubiquinol + NAD(+) + 4 H(+)(out)</text>
        <dbReference type="Rhea" id="RHEA:29091"/>
        <dbReference type="Rhea" id="RHEA-COMP:9565"/>
        <dbReference type="Rhea" id="RHEA-COMP:9566"/>
        <dbReference type="ChEBI" id="CHEBI:15378"/>
        <dbReference type="ChEBI" id="CHEBI:16389"/>
        <dbReference type="ChEBI" id="CHEBI:17976"/>
        <dbReference type="ChEBI" id="CHEBI:57540"/>
        <dbReference type="ChEBI" id="CHEBI:57945"/>
        <dbReference type="EC" id="7.1.1.2"/>
    </reaction>
</comment>
<keyword evidence="16 18" id="KW-0472">Membrane</keyword>
<comment type="subcellular location">
    <subcellularLocation>
        <location evidence="2 18">Mitochondrion inner membrane</location>
        <topology evidence="2 18">Multi-pass membrane protein</topology>
    </subcellularLocation>
</comment>
<sequence>MKNNLNMFFLLILISSTLMIISSNSWFSIWLNLEINLMSFIAIIANNSNILLNESSMKYFLIQALASIILLLSILIFTLNFSLYFNLPEKTLMLMIQLPLLIKLGASPFHTWFIDLMKNMNWLNCFILMTWQKLAPLFIITYMTSKSYLIIMIIILSALVGGWGGLNQLDIKKLLAYSSVNHIAWMLVASLISLSTLLFYFTFYMILNLLVILSFTQMKISFINQSFILNKMNILTKILLLISLLSLGGLPPLLGFLPKWTIINFMMQNNMTFIALTLILSSLLTLYYYLYPFYSSSILLNFQPKWMIWNMNNSFFIIFLFITLNLILCFALIFLPSL</sequence>
<keyword evidence="6" id="KW-0813">Transport</keyword>
<evidence type="ECO:0000256" key="12">
    <source>
        <dbReference type="ARBA" id="ARBA00022989"/>
    </source>
</evidence>
<keyword evidence="11 18" id="KW-0249">Electron transport</keyword>
<keyword evidence="10 18" id="KW-1278">Translocase</keyword>
<dbReference type="GO" id="GO:0006120">
    <property type="term" value="P:mitochondrial electron transport, NADH to ubiquinone"/>
    <property type="evidence" value="ECO:0007669"/>
    <property type="project" value="InterPro"/>
</dbReference>
<reference evidence="20" key="1">
    <citation type="journal article" date="2017" name="Mol. Phylogenet. Evol.">
        <title>Mitochondrial phylogenomics and genome rearrangements in the barklice (Insecta: Psocodea).</title>
        <authorList>
            <person name="Yoshizawa K."/>
            <person name="Johnson K.P."/>
            <person name="Sweet A.D."/>
            <person name="Yao I."/>
            <person name="Ferreira R.L."/>
            <person name="Cameron S.L."/>
        </authorList>
    </citation>
    <scope>NUCLEOTIDE SEQUENCE</scope>
</reference>
<evidence type="ECO:0000256" key="10">
    <source>
        <dbReference type="ARBA" id="ARBA00022967"/>
    </source>
</evidence>
<evidence type="ECO:0000256" key="14">
    <source>
        <dbReference type="ARBA" id="ARBA00023075"/>
    </source>
</evidence>
<comment type="similarity">
    <text evidence="3 18">Belongs to the complex I subunit 2 family.</text>
</comment>
<feature type="transmembrane region" description="Helical" evidence="18">
    <location>
        <begin position="183"/>
        <end position="213"/>
    </location>
</feature>
<evidence type="ECO:0000256" key="18">
    <source>
        <dbReference type="RuleBase" id="RU003403"/>
    </source>
</evidence>
<evidence type="ECO:0000256" key="1">
    <source>
        <dbReference type="ARBA" id="ARBA00003257"/>
    </source>
</evidence>
<evidence type="ECO:0000256" key="15">
    <source>
        <dbReference type="ARBA" id="ARBA00023128"/>
    </source>
</evidence>
<dbReference type="GO" id="GO:0008137">
    <property type="term" value="F:NADH dehydrogenase (ubiquinone) activity"/>
    <property type="evidence" value="ECO:0007669"/>
    <property type="project" value="UniProtKB-EC"/>
</dbReference>
<evidence type="ECO:0000256" key="17">
    <source>
        <dbReference type="ARBA" id="ARBA00049551"/>
    </source>
</evidence>
<name>A0A343QCH4_9NEOP</name>
<dbReference type="GeneID" id="35094404"/>
<evidence type="ECO:0000256" key="2">
    <source>
        <dbReference type="ARBA" id="ARBA00004448"/>
    </source>
</evidence>
<dbReference type="RefSeq" id="YP_009443900.1">
    <property type="nucleotide sequence ID" value="NC_036365.1"/>
</dbReference>
<feature type="transmembrane region" description="Helical" evidence="18">
    <location>
        <begin position="234"/>
        <end position="253"/>
    </location>
</feature>
<evidence type="ECO:0000256" key="9">
    <source>
        <dbReference type="ARBA" id="ARBA00022792"/>
    </source>
</evidence>
<evidence type="ECO:0000256" key="11">
    <source>
        <dbReference type="ARBA" id="ARBA00022982"/>
    </source>
</evidence>
<organism evidence="20">
    <name type="scientific">Speleketor irwini</name>
    <dbReference type="NCBI Taxonomy" id="342007"/>
    <lineage>
        <taxon>Eukaryota</taxon>
        <taxon>Metazoa</taxon>
        <taxon>Ecdysozoa</taxon>
        <taxon>Arthropoda</taxon>
        <taxon>Hexapoda</taxon>
        <taxon>Insecta</taxon>
        <taxon>Pterygota</taxon>
        <taxon>Neoptera</taxon>
        <taxon>Paraneoptera</taxon>
        <taxon>Psocodea</taxon>
        <taxon>Trogiomorpha</taxon>
        <taxon>Prionoglaridetae</taxon>
        <taxon>Prionoglarididae</taxon>
        <taxon>Speleketor</taxon>
    </lineage>
</organism>
<evidence type="ECO:0000256" key="6">
    <source>
        <dbReference type="ARBA" id="ARBA00022448"/>
    </source>
</evidence>
<evidence type="ECO:0000256" key="16">
    <source>
        <dbReference type="ARBA" id="ARBA00023136"/>
    </source>
</evidence>
<comment type="function">
    <text evidence="1">Core subunit of the mitochondrial membrane respiratory chain NADH dehydrogenase (Complex I) that is believed to belong to the minimal assembly required for catalysis. Complex I functions in the transfer of electrons from NADH to the respiratory chain. The immediate electron acceptor for the enzyme is believed to be ubiquinone.</text>
</comment>
<evidence type="ECO:0000256" key="7">
    <source>
        <dbReference type="ARBA" id="ARBA00022660"/>
    </source>
</evidence>
<keyword evidence="15 18" id="KW-0496">Mitochondrion</keyword>
<protein>
    <recommendedName>
        <fullName evidence="5 18">NADH-ubiquinone oxidoreductase chain 2</fullName>
        <ecNumber evidence="4 18">7.1.1.2</ecNumber>
    </recommendedName>
</protein>
<dbReference type="PRINTS" id="PR01436">
    <property type="entry name" value="NADHDHGNASE2"/>
</dbReference>
<keyword evidence="7 18" id="KW-0679">Respiratory chain</keyword>
<gene>
    <name evidence="20" type="primary">ND2</name>
</gene>
<accession>A0A343QCH4</accession>
<geneLocation type="mitochondrion" evidence="20"/>
<evidence type="ECO:0000256" key="8">
    <source>
        <dbReference type="ARBA" id="ARBA00022692"/>
    </source>
</evidence>
<feature type="transmembrane region" description="Helical" evidence="18">
    <location>
        <begin position="315"/>
        <end position="335"/>
    </location>
</feature>
<keyword evidence="13 18" id="KW-0520">NAD</keyword>
<feature type="transmembrane region" description="Helical" evidence="18">
    <location>
        <begin position="35"/>
        <end position="52"/>
    </location>
</feature>
<evidence type="ECO:0000256" key="4">
    <source>
        <dbReference type="ARBA" id="ARBA00012944"/>
    </source>
</evidence>
<dbReference type="Pfam" id="PF00361">
    <property type="entry name" value="Proton_antipo_M"/>
    <property type="match status" value="1"/>
</dbReference>
<keyword evidence="12 18" id="KW-1133">Transmembrane helix</keyword>
<proteinExistence type="inferred from homology"/>
<dbReference type="InterPro" id="IPR003917">
    <property type="entry name" value="NADH_UbQ_OxRdtase_chain2"/>
</dbReference>
<comment type="function">
    <text evidence="18">Core subunit of the mitochondrial membrane respiratory chain NADH dehydrogenase (Complex I) which catalyzes electron transfer from NADH through the respiratory chain, using ubiquinone as an electron acceptor. Essential for the catalytic activity and assembly of complex I.</text>
</comment>
<dbReference type="EMBL" id="MG255142">
    <property type="protein sequence ID" value="ATU07121.1"/>
    <property type="molecule type" value="Genomic_DNA"/>
</dbReference>
<evidence type="ECO:0000256" key="5">
    <source>
        <dbReference type="ARBA" id="ARBA00021008"/>
    </source>
</evidence>
<evidence type="ECO:0000259" key="19">
    <source>
        <dbReference type="Pfam" id="PF00361"/>
    </source>
</evidence>
<keyword evidence="9 18" id="KW-0999">Mitochondrion inner membrane</keyword>
<feature type="transmembrane region" description="Helical" evidence="18">
    <location>
        <begin position="7"/>
        <end position="29"/>
    </location>
</feature>
<feature type="domain" description="NADH:quinone oxidoreductase/Mrp antiporter transmembrane" evidence="19">
    <location>
        <begin position="23"/>
        <end position="285"/>
    </location>
</feature>
<keyword evidence="14 18" id="KW-0830">Ubiquinone</keyword>
<feature type="transmembrane region" description="Helical" evidence="18">
    <location>
        <begin position="273"/>
        <end position="294"/>
    </location>
</feature>
<dbReference type="PANTHER" id="PTHR46552:SF1">
    <property type="entry name" value="NADH-UBIQUINONE OXIDOREDUCTASE CHAIN 2"/>
    <property type="match status" value="1"/>
</dbReference>
<evidence type="ECO:0000256" key="3">
    <source>
        <dbReference type="ARBA" id="ARBA00007012"/>
    </source>
</evidence>
<evidence type="ECO:0000313" key="20">
    <source>
        <dbReference type="EMBL" id="ATU07121.1"/>
    </source>
</evidence>
<dbReference type="InterPro" id="IPR050175">
    <property type="entry name" value="Complex_I_Subunit_2"/>
</dbReference>
<feature type="transmembrane region" description="Helical" evidence="18">
    <location>
        <begin position="134"/>
        <end position="163"/>
    </location>
</feature>